<feature type="binding site" evidence="8">
    <location>
        <position position="141"/>
    </location>
    <ligand>
        <name>S-adenosyl-L-methionine</name>
        <dbReference type="ChEBI" id="CHEBI:59789"/>
    </ligand>
</feature>
<evidence type="ECO:0000313" key="12">
    <source>
        <dbReference type="EMBL" id="OEJ89428.1"/>
    </source>
</evidence>
<name>A0A1E5RRJ3_HANUV</name>
<dbReference type="SMART" id="SM00650">
    <property type="entry name" value="rADc"/>
    <property type="match status" value="1"/>
</dbReference>
<organism evidence="12 13">
    <name type="scientific">Hanseniaspora uvarum</name>
    <name type="common">Yeast</name>
    <name type="synonym">Kloeckera apiculata</name>
    <dbReference type="NCBI Taxonomy" id="29833"/>
    <lineage>
        <taxon>Eukaryota</taxon>
        <taxon>Fungi</taxon>
        <taxon>Dikarya</taxon>
        <taxon>Ascomycota</taxon>
        <taxon>Saccharomycotina</taxon>
        <taxon>Saccharomycetes</taxon>
        <taxon>Saccharomycodales</taxon>
        <taxon>Saccharomycodaceae</taxon>
        <taxon>Hanseniaspora</taxon>
    </lineage>
</organism>
<feature type="region of interest" description="Disordered" evidence="10">
    <location>
        <begin position="1"/>
        <end position="27"/>
    </location>
</feature>
<keyword evidence="2 9" id="KW-0698">rRNA processing</keyword>
<feature type="compositionally biased region" description="Polar residues" evidence="10">
    <location>
        <begin position="10"/>
        <end position="27"/>
    </location>
</feature>
<reference evidence="13" key="1">
    <citation type="journal article" date="2016" name="Genome Announc.">
        <title>Genome sequences of three species of Hanseniaspora isolated from spontaneous wine fermentations.</title>
        <authorList>
            <person name="Sternes P.R."/>
            <person name="Lee D."/>
            <person name="Kutyna D.R."/>
            <person name="Borneman A.R."/>
        </authorList>
    </citation>
    <scope>NUCLEOTIDE SEQUENCE [LARGE SCALE GENOMIC DNA]</scope>
    <source>
        <strain evidence="13">AWRI3580</strain>
    </source>
</reference>
<feature type="binding site" evidence="8">
    <location>
        <position position="44"/>
    </location>
    <ligand>
        <name>S-adenosyl-L-methionine</name>
        <dbReference type="ChEBI" id="CHEBI:59789"/>
    </ligand>
</feature>
<feature type="domain" description="Ribosomal RNA adenine methylase transferase N-terminal" evidence="11">
    <location>
        <begin position="49"/>
        <end position="227"/>
    </location>
</feature>
<dbReference type="AlphaFoldDB" id="A0A1E5RRJ3"/>
<evidence type="ECO:0000259" key="11">
    <source>
        <dbReference type="SMART" id="SM00650"/>
    </source>
</evidence>
<evidence type="ECO:0000256" key="1">
    <source>
        <dbReference type="ARBA" id="ARBA00002977"/>
    </source>
</evidence>
<dbReference type="Proteomes" id="UP000095358">
    <property type="component" value="Unassembled WGS sequence"/>
</dbReference>
<comment type="catalytic activity">
    <reaction evidence="7">
        <text>adenosine(1779)/adenosine(1780) in 18S rRNA + 4 S-adenosyl-L-methionine = N(6)-dimethyladenosine(1779)/N(6)-dimethyladenosine(1780) in 18S rRNA + 4 S-adenosyl-L-homocysteine + 4 H(+)</text>
        <dbReference type="Rhea" id="RHEA:42780"/>
        <dbReference type="Rhea" id="RHEA-COMP:10234"/>
        <dbReference type="Rhea" id="RHEA-COMP:10236"/>
        <dbReference type="ChEBI" id="CHEBI:15378"/>
        <dbReference type="ChEBI" id="CHEBI:57856"/>
        <dbReference type="ChEBI" id="CHEBI:59789"/>
        <dbReference type="ChEBI" id="CHEBI:74411"/>
        <dbReference type="ChEBI" id="CHEBI:74493"/>
        <dbReference type="EC" id="2.1.1.183"/>
    </reaction>
</comment>
<evidence type="ECO:0000256" key="3">
    <source>
        <dbReference type="ARBA" id="ARBA00022603"/>
    </source>
</evidence>
<keyword evidence="13" id="KW-1185">Reference proteome</keyword>
<evidence type="ECO:0000313" key="13">
    <source>
        <dbReference type="Proteomes" id="UP000095358"/>
    </source>
</evidence>
<dbReference type="InterPro" id="IPR020596">
    <property type="entry name" value="rRNA_Ade_Mease_Trfase_CS"/>
</dbReference>
<dbReference type="CDD" id="cd02440">
    <property type="entry name" value="AdoMet_MTases"/>
    <property type="match status" value="1"/>
</dbReference>
<evidence type="ECO:0000256" key="9">
    <source>
        <dbReference type="RuleBase" id="RU362106"/>
    </source>
</evidence>
<dbReference type="STRING" id="29833.A0A1E5RRJ3"/>
<dbReference type="Gene3D" id="3.40.50.150">
    <property type="entry name" value="Vaccinia Virus protein VP39"/>
    <property type="match status" value="1"/>
</dbReference>
<evidence type="ECO:0000256" key="7">
    <source>
        <dbReference type="ARBA" id="ARBA00049478"/>
    </source>
</evidence>
<evidence type="ECO:0000256" key="6">
    <source>
        <dbReference type="ARBA" id="ARBA00022884"/>
    </source>
</evidence>
<gene>
    <name evidence="12" type="ORF">AWRI3580_g2265</name>
</gene>
<dbReference type="EMBL" id="LPNN01000004">
    <property type="protein sequence ID" value="OEJ89428.1"/>
    <property type="molecule type" value="Genomic_DNA"/>
</dbReference>
<keyword evidence="6 8" id="KW-0694">RNA-binding</keyword>
<comment type="function">
    <text evidence="1">Specifically dimethylates two adjacent adenosines in the loop of a conserved hairpin near the 3'-end of 18S rRNA in the 40S particle.</text>
</comment>
<dbReference type="PROSITE" id="PS51689">
    <property type="entry name" value="SAM_RNA_A_N6_MT"/>
    <property type="match status" value="1"/>
</dbReference>
<dbReference type="EC" id="2.1.1.-" evidence="9"/>
<dbReference type="InterPro" id="IPR001737">
    <property type="entry name" value="KsgA/Erm"/>
</dbReference>
<keyword evidence="5 8" id="KW-0949">S-adenosyl-L-methionine</keyword>
<feature type="binding site" evidence="8">
    <location>
        <position position="123"/>
    </location>
    <ligand>
        <name>S-adenosyl-L-methionine</name>
        <dbReference type="ChEBI" id="CHEBI:59789"/>
    </ligand>
</feature>
<feature type="binding site" evidence="8">
    <location>
        <position position="69"/>
    </location>
    <ligand>
        <name>S-adenosyl-L-methionine</name>
        <dbReference type="ChEBI" id="CHEBI:59789"/>
    </ligand>
</feature>
<keyword evidence="4 8" id="KW-0808">Transferase</keyword>
<protein>
    <recommendedName>
        <fullName evidence="9">rRNA adenine N(6)-methyltransferase</fullName>
        <ecNumber evidence="9">2.1.1.-</ecNumber>
    </recommendedName>
</protein>
<comment type="caution">
    <text evidence="12">The sequence shown here is derived from an EMBL/GenBank/DDBJ whole genome shotgun (WGS) entry which is preliminary data.</text>
</comment>
<dbReference type="GO" id="GO:0005730">
    <property type="term" value="C:nucleolus"/>
    <property type="evidence" value="ECO:0007669"/>
    <property type="project" value="TreeGrafter"/>
</dbReference>
<dbReference type="PROSITE" id="PS01131">
    <property type="entry name" value="RRNA_A_DIMETH"/>
    <property type="match status" value="1"/>
</dbReference>
<dbReference type="SUPFAM" id="SSF53335">
    <property type="entry name" value="S-adenosyl-L-methionine-dependent methyltransferases"/>
    <property type="match status" value="1"/>
</dbReference>
<evidence type="ECO:0000256" key="2">
    <source>
        <dbReference type="ARBA" id="ARBA00022552"/>
    </source>
</evidence>
<dbReference type="PANTHER" id="PTHR11727:SF7">
    <property type="entry name" value="DIMETHYLADENOSINE TRANSFERASE-RELATED"/>
    <property type="match status" value="1"/>
</dbReference>
<dbReference type="Pfam" id="PF00398">
    <property type="entry name" value="RrnaAD"/>
    <property type="match status" value="1"/>
</dbReference>
<feature type="binding site" evidence="8">
    <location>
        <position position="91"/>
    </location>
    <ligand>
        <name>S-adenosyl-L-methionine</name>
        <dbReference type="ChEBI" id="CHEBI:59789"/>
    </ligand>
</feature>
<evidence type="ECO:0000256" key="4">
    <source>
        <dbReference type="ARBA" id="ARBA00022679"/>
    </source>
</evidence>
<dbReference type="InterPro" id="IPR020598">
    <property type="entry name" value="rRNA_Ade_methylase_Trfase_N"/>
</dbReference>
<dbReference type="GO" id="GO:0052909">
    <property type="term" value="F:18S rRNA (adenine(1779)-N(6)/adenine(1780)-N(6))-dimethyltransferase activity"/>
    <property type="evidence" value="ECO:0007669"/>
    <property type="project" value="UniProtKB-EC"/>
</dbReference>
<evidence type="ECO:0000256" key="10">
    <source>
        <dbReference type="SAM" id="MobiDB-lite"/>
    </source>
</evidence>
<comment type="similarity">
    <text evidence="8 9">Belongs to the class I-like SAM-binding methyltransferase superfamily. rRNA adenine N(6)-methyltransferase family.</text>
</comment>
<dbReference type="OrthoDB" id="74991at2759"/>
<dbReference type="GO" id="GO:0003723">
    <property type="term" value="F:RNA binding"/>
    <property type="evidence" value="ECO:0007669"/>
    <property type="project" value="UniProtKB-UniRule"/>
</dbReference>
<accession>A0A1E5RRJ3</accession>
<keyword evidence="3 8" id="KW-0489">Methyltransferase</keyword>
<dbReference type="InterPro" id="IPR029063">
    <property type="entry name" value="SAM-dependent_MTases_sf"/>
</dbReference>
<proteinExistence type="inferred from homology"/>
<dbReference type="NCBIfam" id="TIGR00755">
    <property type="entry name" value="ksgA"/>
    <property type="match status" value="1"/>
</dbReference>
<feature type="binding site" evidence="8">
    <location>
        <position position="42"/>
    </location>
    <ligand>
        <name>S-adenosyl-L-methionine</name>
        <dbReference type="ChEBI" id="CHEBI:59789"/>
    </ligand>
</feature>
<dbReference type="Gene3D" id="1.10.8.480">
    <property type="match status" value="1"/>
</dbReference>
<dbReference type="InterPro" id="IPR011530">
    <property type="entry name" value="rRNA_adenine_dimethylase"/>
</dbReference>
<evidence type="ECO:0000256" key="5">
    <source>
        <dbReference type="ARBA" id="ARBA00022691"/>
    </source>
</evidence>
<evidence type="ECO:0000256" key="8">
    <source>
        <dbReference type="PROSITE-ProRule" id="PRU01026"/>
    </source>
</evidence>
<dbReference type="PANTHER" id="PTHR11727">
    <property type="entry name" value="DIMETHYLADENOSINE TRANSFERASE"/>
    <property type="match status" value="1"/>
</dbReference>
<dbReference type="VEuPathDB" id="FungiDB:AWRI3580_g2265"/>
<sequence>MAKAARNTKKYINNTGSSGSKATTSNTNGNTVFKFNTDLGQHILKNPLIAQAIVDKAELRTSDTVLEIGPGTGNLTMKIIQCNIKKLICVEYDPRMASELLKRIKSEAPEFLAQNRVEIIIADFAKIDMKLLKNVDVCISNTPYQISSIITFRLLAIEPKPPRISVLMFQREFALRLVAKPGEQLYSRLSCNVQLYANTKHVMKVDKNNFKPPPKVESSIIKLEPKIKQMQQGQLPPMDQFDGLLRIAFNRKNKTLNSNFNNKNVIELLKKNYIIGKVSNNNGENMDLDITYDFIRDLVLDILSQCDMQDKRAQKLSELDFLKLLLKFMENGIYFS</sequence>